<gene>
    <name evidence="2" type="ORF">PODLI_1B033760</name>
</gene>
<evidence type="ECO:0000313" key="3">
    <source>
        <dbReference type="Proteomes" id="UP001178461"/>
    </source>
</evidence>
<proteinExistence type="predicted"/>
<dbReference type="EMBL" id="OX395142">
    <property type="protein sequence ID" value="CAI5796180.1"/>
    <property type="molecule type" value="Genomic_DNA"/>
</dbReference>
<keyword evidence="3" id="KW-1185">Reference proteome</keyword>
<protein>
    <submittedName>
        <fullName evidence="2">Uncharacterized protein</fullName>
    </submittedName>
</protein>
<dbReference type="AlphaFoldDB" id="A0AA35PS67"/>
<organism evidence="2 3">
    <name type="scientific">Podarcis lilfordi</name>
    <name type="common">Lilford's wall lizard</name>
    <dbReference type="NCBI Taxonomy" id="74358"/>
    <lineage>
        <taxon>Eukaryota</taxon>
        <taxon>Metazoa</taxon>
        <taxon>Chordata</taxon>
        <taxon>Craniata</taxon>
        <taxon>Vertebrata</taxon>
        <taxon>Euteleostomi</taxon>
        <taxon>Lepidosauria</taxon>
        <taxon>Squamata</taxon>
        <taxon>Bifurcata</taxon>
        <taxon>Unidentata</taxon>
        <taxon>Episquamata</taxon>
        <taxon>Laterata</taxon>
        <taxon>Lacertibaenia</taxon>
        <taxon>Lacertidae</taxon>
        <taxon>Podarcis</taxon>
    </lineage>
</organism>
<feature type="region of interest" description="Disordered" evidence="1">
    <location>
        <begin position="54"/>
        <end position="118"/>
    </location>
</feature>
<accession>A0AA35PS67</accession>
<sequence length="118" mass="12156">MAAETPVPALPHSGALPSQLVVAEPESSLVPQVCQAWLEAAVEQFVQKELAAAAGRPGGNIPAETLWRQDWPPRGIADPKSPGPLSSSAHAPRSLPDASPLLPLLPLPVGVPGDVILS</sequence>
<feature type="compositionally biased region" description="Low complexity" evidence="1">
    <location>
        <begin position="91"/>
        <end position="118"/>
    </location>
</feature>
<reference evidence="2" key="1">
    <citation type="submission" date="2022-12" db="EMBL/GenBank/DDBJ databases">
        <authorList>
            <person name="Alioto T."/>
            <person name="Alioto T."/>
            <person name="Gomez Garrido J."/>
        </authorList>
    </citation>
    <scope>NUCLEOTIDE SEQUENCE</scope>
</reference>
<evidence type="ECO:0000313" key="2">
    <source>
        <dbReference type="EMBL" id="CAI5796180.1"/>
    </source>
</evidence>
<name>A0AA35PS67_9SAUR</name>
<dbReference type="Proteomes" id="UP001178461">
    <property type="component" value="Chromosome 17"/>
</dbReference>
<evidence type="ECO:0000256" key="1">
    <source>
        <dbReference type="SAM" id="MobiDB-lite"/>
    </source>
</evidence>